<dbReference type="CDD" id="cd00018">
    <property type="entry name" value="AP2"/>
    <property type="match status" value="1"/>
</dbReference>
<evidence type="ECO:0000259" key="9">
    <source>
        <dbReference type="PROSITE" id="PS50863"/>
    </source>
</evidence>
<keyword evidence="5" id="KW-0238">DNA-binding</keyword>
<dbReference type="GO" id="GO:0009873">
    <property type="term" value="P:ethylene-activated signaling pathway"/>
    <property type="evidence" value="ECO:0007669"/>
    <property type="project" value="UniProtKB-KW"/>
</dbReference>
<dbReference type="SMART" id="SM01019">
    <property type="entry name" value="B3"/>
    <property type="match status" value="1"/>
</dbReference>
<dbReference type="InterPro" id="IPR044800">
    <property type="entry name" value="LEC2-like"/>
</dbReference>
<dbReference type="InterPro" id="IPR001471">
    <property type="entry name" value="AP2/ERF_dom"/>
</dbReference>
<dbReference type="PANTHER" id="PTHR31140">
    <property type="entry name" value="B3 DOMAIN-CONTAINING TRANSCRIPTION FACTOR ABI3"/>
    <property type="match status" value="1"/>
</dbReference>
<evidence type="ECO:0000256" key="6">
    <source>
        <dbReference type="ARBA" id="ARBA00023163"/>
    </source>
</evidence>
<protein>
    <submittedName>
        <fullName evidence="11">AP2/ERF and B3 domain transcription factor</fullName>
    </submittedName>
</protein>
<keyword evidence="4" id="KW-0805">Transcription regulation</keyword>
<evidence type="ECO:0000256" key="2">
    <source>
        <dbReference type="ARBA" id="ARBA00009089"/>
    </source>
</evidence>
<organism evidence="11 12">
    <name type="scientific">Quillaja saponaria</name>
    <name type="common">Soap bark tree</name>
    <dbReference type="NCBI Taxonomy" id="32244"/>
    <lineage>
        <taxon>Eukaryota</taxon>
        <taxon>Viridiplantae</taxon>
        <taxon>Streptophyta</taxon>
        <taxon>Embryophyta</taxon>
        <taxon>Tracheophyta</taxon>
        <taxon>Spermatophyta</taxon>
        <taxon>Magnoliopsida</taxon>
        <taxon>eudicotyledons</taxon>
        <taxon>Gunneridae</taxon>
        <taxon>Pentapetalae</taxon>
        <taxon>rosids</taxon>
        <taxon>fabids</taxon>
        <taxon>Fabales</taxon>
        <taxon>Quillajaceae</taxon>
        <taxon>Quillaja</taxon>
    </lineage>
</organism>
<feature type="domain" description="AP2/ERF" evidence="10">
    <location>
        <begin position="71"/>
        <end position="126"/>
    </location>
</feature>
<comment type="similarity">
    <text evidence="2">Belongs to the AP2/ERF transcription factor family. RAV subfamily.</text>
</comment>
<dbReference type="Gene3D" id="3.30.730.10">
    <property type="entry name" value="AP2/ERF domain"/>
    <property type="match status" value="1"/>
</dbReference>
<evidence type="ECO:0000256" key="1">
    <source>
        <dbReference type="ARBA" id="ARBA00004123"/>
    </source>
</evidence>
<dbReference type="PROSITE" id="PS50863">
    <property type="entry name" value="B3"/>
    <property type="match status" value="1"/>
</dbReference>
<dbReference type="SUPFAM" id="SSF101936">
    <property type="entry name" value="DNA-binding pseudobarrel domain"/>
    <property type="match status" value="1"/>
</dbReference>
<dbReference type="GO" id="GO:0005634">
    <property type="term" value="C:nucleus"/>
    <property type="evidence" value="ECO:0007669"/>
    <property type="project" value="UniProtKB-SubCell"/>
</dbReference>
<proteinExistence type="inferred from homology"/>
<evidence type="ECO:0000313" key="12">
    <source>
        <dbReference type="Proteomes" id="UP001163823"/>
    </source>
</evidence>
<dbReference type="Pfam" id="PF02362">
    <property type="entry name" value="B3"/>
    <property type="match status" value="1"/>
</dbReference>
<dbReference type="InterPro" id="IPR036955">
    <property type="entry name" value="AP2/ERF_dom_sf"/>
</dbReference>
<reference evidence="11" key="1">
    <citation type="journal article" date="2023" name="Science">
        <title>Elucidation of the pathway for biosynthesis of saponin adjuvants from the soapbark tree.</title>
        <authorList>
            <person name="Reed J."/>
            <person name="Orme A."/>
            <person name="El-Demerdash A."/>
            <person name="Owen C."/>
            <person name="Martin L.B.B."/>
            <person name="Misra R.C."/>
            <person name="Kikuchi S."/>
            <person name="Rejzek M."/>
            <person name="Martin A.C."/>
            <person name="Harkess A."/>
            <person name="Leebens-Mack J."/>
            <person name="Louveau T."/>
            <person name="Stephenson M.J."/>
            <person name="Osbourn A."/>
        </authorList>
    </citation>
    <scope>NUCLEOTIDE SEQUENCE</scope>
    <source>
        <strain evidence="11">S10</strain>
    </source>
</reference>
<evidence type="ECO:0000259" key="10">
    <source>
        <dbReference type="PROSITE" id="PS51032"/>
    </source>
</evidence>
<dbReference type="InterPro" id="IPR003340">
    <property type="entry name" value="B3_DNA-bd"/>
</dbReference>
<sequence>MDAGSCIDESASSDSISISISPITALSPPFAAARKLSSPENTLCRVGSGTSSILDSESGVEAESKKLPSSKYKGVVPQPNGRWGAQIYEKHQRVWLGTFNEEVEAAKAYDIAAQRFRGKDAVINLKPLTVAEDVEDNDFETAFLNSHSKAEIVDMLRKHTYSDEFEQKKRNCGLVDGNGKRVKKNEFAMVSFGSGILSDRGSKAREQLFEKTVTPSDVGKLNRLVIPKQHAEKHFPLLSGSNSTKGVLLNFEDVGGKVWRFRYSYWNSSQSYVLTKGWSRFVKEKNLKAGDIVSFQRSIGPDTQLYIDWKPRMGDQLNPVGPVVQMVRLFGVNILKTPGNGIVEGVVGGCNGKRREMELLKLECSKKPRIIGAS</sequence>
<keyword evidence="6" id="KW-0804">Transcription</keyword>
<evidence type="ECO:0000256" key="4">
    <source>
        <dbReference type="ARBA" id="ARBA00023015"/>
    </source>
</evidence>
<dbReference type="InterPro" id="IPR016177">
    <property type="entry name" value="DNA-bd_dom_sf"/>
</dbReference>
<feature type="domain" description="TF-B3" evidence="9">
    <location>
        <begin position="209"/>
        <end position="313"/>
    </location>
</feature>
<keyword evidence="7" id="KW-0539">Nucleus</keyword>
<dbReference type="PROSITE" id="PS51032">
    <property type="entry name" value="AP2_ERF"/>
    <property type="match status" value="1"/>
</dbReference>
<keyword evidence="3" id="KW-0936">Ethylene signaling pathway</keyword>
<gene>
    <name evidence="11" type="ORF">O6P43_025676</name>
</gene>
<dbReference type="GO" id="GO:0003677">
    <property type="term" value="F:DNA binding"/>
    <property type="evidence" value="ECO:0007669"/>
    <property type="project" value="UniProtKB-KW"/>
</dbReference>
<dbReference type="Gene3D" id="2.40.330.10">
    <property type="entry name" value="DNA-binding pseudobarrel domain"/>
    <property type="match status" value="1"/>
</dbReference>
<evidence type="ECO:0000256" key="3">
    <source>
        <dbReference type="ARBA" id="ARBA00022745"/>
    </source>
</evidence>
<name>A0AAD7LB04_QUISA</name>
<dbReference type="GO" id="GO:0003700">
    <property type="term" value="F:DNA-binding transcription factor activity"/>
    <property type="evidence" value="ECO:0007669"/>
    <property type="project" value="InterPro"/>
</dbReference>
<dbReference type="PANTHER" id="PTHR31140:SF1">
    <property type="entry name" value="AP2_ERF AND B3 DOMAIN-CONTAINING TRANSCRIPTION REPRESSOR RAV2"/>
    <property type="match status" value="1"/>
</dbReference>
<dbReference type="KEGG" id="qsa:O6P43_025676"/>
<dbReference type="Proteomes" id="UP001163823">
    <property type="component" value="Chromosome 10"/>
</dbReference>
<dbReference type="Pfam" id="PF00847">
    <property type="entry name" value="AP2"/>
    <property type="match status" value="1"/>
</dbReference>
<evidence type="ECO:0000313" key="11">
    <source>
        <dbReference type="EMBL" id="KAJ7954061.1"/>
    </source>
</evidence>
<dbReference type="CDD" id="cd10017">
    <property type="entry name" value="B3_DNA"/>
    <property type="match status" value="1"/>
</dbReference>
<dbReference type="FunFam" id="3.30.730.10:FF:000008">
    <property type="entry name" value="AP2 domain-containing protein RAP2.8"/>
    <property type="match status" value="1"/>
</dbReference>
<evidence type="ECO:0000256" key="5">
    <source>
        <dbReference type="ARBA" id="ARBA00023125"/>
    </source>
</evidence>
<dbReference type="AlphaFoldDB" id="A0AAD7LB04"/>
<evidence type="ECO:0000256" key="7">
    <source>
        <dbReference type="ARBA" id="ARBA00023242"/>
    </source>
</evidence>
<dbReference type="SMART" id="SM00380">
    <property type="entry name" value="AP2"/>
    <property type="match status" value="1"/>
</dbReference>
<dbReference type="SUPFAM" id="SSF54171">
    <property type="entry name" value="DNA-binding domain"/>
    <property type="match status" value="1"/>
</dbReference>
<evidence type="ECO:0000256" key="8">
    <source>
        <dbReference type="SAM" id="MobiDB-lite"/>
    </source>
</evidence>
<keyword evidence="12" id="KW-1185">Reference proteome</keyword>
<comment type="subcellular location">
    <subcellularLocation>
        <location evidence="1">Nucleus</location>
    </subcellularLocation>
</comment>
<accession>A0AAD7LB04</accession>
<dbReference type="EMBL" id="JARAOO010000010">
    <property type="protein sequence ID" value="KAJ7954061.1"/>
    <property type="molecule type" value="Genomic_DNA"/>
</dbReference>
<dbReference type="InterPro" id="IPR015300">
    <property type="entry name" value="DNA-bd_pseudobarrel_sf"/>
</dbReference>
<feature type="region of interest" description="Disordered" evidence="8">
    <location>
        <begin position="49"/>
        <end position="73"/>
    </location>
</feature>
<comment type="caution">
    <text evidence="11">The sequence shown here is derived from an EMBL/GenBank/DDBJ whole genome shotgun (WGS) entry which is preliminary data.</text>
</comment>